<name>A0A1B9Y3P3_9FLAO</name>
<evidence type="ECO:0000313" key="1">
    <source>
        <dbReference type="EMBL" id="OCK44386.1"/>
    </source>
</evidence>
<reference evidence="1 2" key="1">
    <citation type="submission" date="2016-06" db="EMBL/GenBank/DDBJ databases">
        <title>Draft Genome Sequence of Tenacibaculum soleae UCD-KL19.</title>
        <authorList>
            <person name="Eisen J.A."/>
            <person name="Coil D.A."/>
            <person name="Lujan K.M."/>
        </authorList>
    </citation>
    <scope>NUCLEOTIDE SEQUENCE [LARGE SCALE GENOMIC DNA]</scope>
    <source>
        <strain evidence="1 2">UCD-KL19</strain>
    </source>
</reference>
<organism evidence="1 2">
    <name type="scientific">Tenacibaculum soleae</name>
    <dbReference type="NCBI Taxonomy" id="447689"/>
    <lineage>
        <taxon>Bacteria</taxon>
        <taxon>Pseudomonadati</taxon>
        <taxon>Bacteroidota</taxon>
        <taxon>Flavobacteriia</taxon>
        <taxon>Flavobacteriales</taxon>
        <taxon>Flavobacteriaceae</taxon>
        <taxon>Tenacibaculum</taxon>
    </lineage>
</organism>
<keyword evidence="2" id="KW-1185">Reference proteome</keyword>
<dbReference type="AlphaFoldDB" id="A0A1B9Y3P3"/>
<dbReference type="RefSeq" id="WP_068703703.1">
    <property type="nucleotide sequence ID" value="NZ_JAUOSW010000010.1"/>
</dbReference>
<gene>
    <name evidence="1" type="ORF">BA195_06830</name>
</gene>
<accession>A0A1B9Y3P3</accession>
<proteinExistence type="predicted"/>
<protein>
    <submittedName>
        <fullName evidence="1">Uncharacterized protein</fullName>
    </submittedName>
</protein>
<dbReference type="STRING" id="447689.BA195_06830"/>
<evidence type="ECO:0000313" key="2">
    <source>
        <dbReference type="Proteomes" id="UP000093186"/>
    </source>
</evidence>
<comment type="caution">
    <text evidence="1">The sequence shown here is derived from an EMBL/GenBank/DDBJ whole genome shotgun (WGS) entry which is preliminary data.</text>
</comment>
<dbReference type="EMBL" id="MAKX01000001">
    <property type="protein sequence ID" value="OCK44386.1"/>
    <property type="molecule type" value="Genomic_DNA"/>
</dbReference>
<sequence>MSTLTERVAALEKQIQPHKITLTHADNPNLTACVELKETGDVVVKYNTTTSTETPFLTFEKE</sequence>
<dbReference type="Proteomes" id="UP000093186">
    <property type="component" value="Unassembled WGS sequence"/>
</dbReference>